<dbReference type="PANTHER" id="PTHR30160:SF1">
    <property type="entry name" value="LIPOPOLYSACCHARIDE 1,2-N-ACETYLGLUCOSAMINETRANSFERASE-RELATED"/>
    <property type="match status" value="1"/>
</dbReference>
<dbReference type="Proteomes" id="UP000198405">
    <property type="component" value="Unassembled WGS sequence"/>
</dbReference>
<accession>A0A239AEH3</accession>
<dbReference type="EMBL" id="FZOB01000020">
    <property type="protein sequence ID" value="SNR93428.1"/>
    <property type="molecule type" value="Genomic_DNA"/>
</dbReference>
<dbReference type="GO" id="GO:0008713">
    <property type="term" value="F:ADP-heptose-lipopolysaccharide heptosyltransferase activity"/>
    <property type="evidence" value="ECO:0007669"/>
    <property type="project" value="UniProtKB-EC"/>
</dbReference>
<dbReference type="CDD" id="cd03789">
    <property type="entry name" value="GT9_LPS_heptosyltransferase"/>
    <property type="match status" value="1"/>
</dbReference>
<keyword evidence="7" id="KW-1185">Reference proteome</keyword>
<keyword evidence="2 6" id="KW-0808">Transferase</keyword>
<evidence type="ECO:0000256" key="2">
    <source>
        <dbReference type="ARBA" id="ARBA00022679"/>
    </source>
</evidence>
<sequence>MKILIFQTAFIGDLVLASSLIKSVKKTFSESSVSLVCKKGYESIYKRFEYLDEVIPYDKKGIRGFAALLKEKRFDVVFSPHRSHRTSTVLFLARIPERIGFDNSGFSFLYTKKVKYEKGLHEVERNIKLLLSYKSDAVVDLKPELYVSDSEKGQVLEKFGIGAPYAVISPGSVWPTKRWIPEYFAKVALFLKRKGLVPVIAGGPQDREIAETVAKGAKGAVNTAGKTSLREFMALISQAQVVITNDSSPTHFAVAFDRPVVTIFGPTVKEFGFYPYSKKGRVAEINLYCRPCGIHGGKRCKEKHFKCMRDLTPEKVIPLVEEVLNSELKL</sequence>
<dbReference type="OrthoDB" id="9760688at2"/>
<dbReference type="EC" id="2.4.99.24" evidence="4"/>
<dbReference type="Pfam" id="PF01075">
    <property type="entry name" value="Glyco_transf_9"/>
    <property type="match status" value="1"/>
</dbReference>
<dbReference type="InterPro" id="IPR002201">
    <property type="entry name" value="Glyco_trans_9"/>
</dbReference>
<gene>
    <name evidence="6" type="ORF">SAMN06265340_1209</name>
</gene>
<evidence type="ECO:0000256" key="3">
    <source>
        <dbReference type="ARBA" id="ARBA00043995"/>
    </source>
</evidence>
<evidence type="ECO:0000256" key="1">
    <source>
        <dbReference type="ARBA" id="ARBA00022676"/>
    </source>
</evidence>
<evidence type="ECO:0000313" key="7">
    <source>
        <dbReference type="Proteomes" id="UP000198405"/>
    </source>
</evidence>
<dbReference type="AlphaFoldDB" id="A0A239AEH3"/>
<dbReference type="Gene3D" id="3.40.50.2000">
    <property type="entry name" value="Glycogen Phosphorylase B"/>
    <property type="match status" value="2"/>
</dbReference>
<proteinExistence type="inferred from homology"/>
<comment type="similarity">
    <text evidence="3">Belongs to the glycosyltransferase 9 family.</text>
</comment>
<reference evidence="7" key="1">
    <citation type="submission" date="2017-06" db="EMBL/GenBank/DDBJ databases">
        <authorList>
            <person name="Varghese N."/>
            <person name="Submissions S."/>
        </authorList>
    </citation>
    <scope>NUCLEOTIDE SEQUENCE [LARGE SCALE GENOMIC DNA]</scope>
    <source>
        <strain evidence="7">DSM 15668</strain>
    </source>
</reference>
<organism evidence="6 7">
    <name type="scientific">Desulfurobacterium atlanticum</name>
    <dbReference type="NCBI Taxonomy" id="240169"/>
    <lineage>
        <taxon>Bacteria</taxon>
        <taxon>Pseudomonadati</taxon>
        <taxon>Aquificota</taxon>
        <taxon>Aquificia</taxon>
        <taxon>Desulfurobacteriales</taxon>
        <taxon>Desulfurobacteriaceae</taxon>
        <taxon>Desulfurobacterium</taxon>
    </lineage>
</organism>
<protein>
    <recommendedName>
        <fullName evidence="4">lipopolysaccharide heptosyltransferase II</fullName>
        <ecNumber evidence="4">2.4.99.24</ecNumber>
    </recommendedName>
</protein>
<evidence type="ECO:0000256" key="5">
    <source>
        <dbReference type="ARBA" id="ARBA00047503"/>
    </source>
</evidence>
<dbReference type="InterPro" id="IPR011910">
    <property type="entry name" value="RfaF"/>
</dbReference>
<dbReference type="GO" id="GO:0009244">
    <property type="term" value="P:lipopolysaccharide core region biosynthetic process"/>
    <property type="evidence" value="ECO:0007669"/>
    <property type="project" value="TreeGrafter"/>
</dbReference>
<dbReference type="GO" id="GO:0005829">
    <property type="term" value="C:cytosol"/>
    <property type="evidence" value="ECO:0007669"/>
    <property type="project" value="TreeGrafter"/>
</dbReference>
<name>A0A239AEH3_9BACT</name>
<comment type="catalytic activity">
    <reaction evidence="5">
        <text>an L-alpha-D-Hep-(1-&gt;5)-[alpha-Kdo-(2-&gt;4)]-alpha-Kdo-(2-&gt;6)-lipid A + ADP-L-glycero-beta-D-manno-heptose = an L-alpha-D-Hep-(1-&gt;3)-L-alpha-D-Hep-(1-&gt;5)-[alpha-Kdo-(2-&gt;4)]-alpha-Kdo-(2-&gt;6)-lipid A + ADP + H(+)</text>
        <dbReference type="Rhea" id="RHEA:74071"/>
        <dbReference type="ChEBI" id="CHEBI:15378"/>
        <dbReference type="ChEBI" id="CHEBI:61506"/>
        <dbReference type="ChEBI" id="CHEBI:193068"/>
        <dbReference type="ChEBI" id="CHEBI:193069"/>
        <dbReference type="ChEBI" id="CHEBI:456216"/>
        <dbReference type="EC" id="2.4.99.24"/>
    </reaction>
</comment>
<evidence type="ECO:0000313" key="6">
    <source>
        <dbReference type="EMBL" id="SNR93428.1"/>
    </source>
</evidence>
<dbReference type="NCBIfam" id="TIGR02195">
    <property type="entry name" value="heptsyl_trn_II"/>
    <property type="match status" value="1"/>
</dbReference>
<evidence type="ECO:0000256" key="4">
    <source>
        <dbReference type="ARBA" id="ARBA00044042"/>
    </source>
</evidence>
<dbReference type="InterPro" id="IPR051199">
    <property type="entry name" value="LPS_LOS_Heptosyltrfase"/>
</dbReference>
<dbReference type="SUPFAM" id="SSF53756">
    <property type="entry name" value="UDP-Glycosyltransferase/glycogen phosphorylase"/>
    <property type="match status" value="1"/>
</dbReference>
<keyword evidence="1" id="KW-0328">Glycosyltransferase</keyword>
<dbReference type="PANTHER" id="PTHR30160">
    <property type="entry name" value="TETRAACYLDISACCHARIDE 4'-KINASE-RELATED"/>
    <property type="match status" value="1"/>
</dbReference>
<dbReference type="RefSeq" id="WP_089323761.1">
    <property type="nucleotide sequence ID" value="NZ_FZOB01000020.1"/>
</dbReference>